<proteinExistence type="predicted"/>
<dbReference type="AlphaFoldDB" id="A0A0D0BNF9"/>
<feature type="non-terminal residue" evidence="2">
    <location>
        <position position="1"/>
    </location>
</feature>
<reference evidence="3" key="2">
    <citation type="submission" date="2015-01" db="EMBL/GenBank/DDBJ databases">
        <title>Evolutionary Origins and Diversification of the Mycorrhizal Mutualists.</title>
        <authorList>
            <consortium name="DOE Joint Genome Institute"/>
            <consortium name="Mycorrhizal Genomics Consortium"/>
            <person name="Kohler A."/>
            <person name="Kuo A."/>
            <person name="Nagy L.G."/>
            <person name="Floudas D."/>
            <person name="Copeland A."/>
            <person name="Barry K.W."/>
            <person name="Cichocki N."/>
            <person name="Veneault-Fourrey C."/>
            <person name="LaButti K."/>
            <person name="Lindquist E.A."/>
            <person name="Lipzen A."/>
            <person name="Lundell T."/>
            <person name="Morin E."/>
            <person name="Murat C."/>
            <person name="Riley R."/>
            <person name="Ohm R."/>
            <person name="Sun H."/>
            <person name="Tunlid A."/>
            <person name="Henrissat B."/>
            <person name="Grigoriev I.V."/>
            <person name="Hibbett D.S."/>
            <person name="Martin F."/>
        </authorList>
    </citation>
    <scope>NUCLEOTIDE SEQUENCE [LARGE SCALE GENOMIC DNA]</scope>
    <source>
        <strain evidence="3">Ve08.2h10</strain>
    </source>
</reference>
<keyword evidence="3" id="KW-1185">Reference proteome</keyword>
<evidence type="ECO:0000313" key="2">
    <source>
        <dbReference type="EMBL" id="KIK73122.1"/>
    </source>
</evidence>
<organism evidence="2 3">
    <name type="scientific">Paxillus rubicundulus Ve08.2h10</name>
    <dbReference type="NCBI Taxonomy" id="930991"/>
    <lineage>
        <taxon>Eukaryota</taxon>
        <taxon>Fungi</taxon>
        <taxon>Dikarya</taxon>
        <taxon>Basidiomycota</taxon>
        <taxon>Agaricomycotina</taxon>
        <taxon>Agaricomycetes</taxon>
        <taxon>Agaricomycetidae</taxon>
        <taxon>Boletales</taxon>
        <taxon>Paxilineae</taxon>
        <taxon>Paxillaceae</taxon>
        <taxon>Paxillus</taxon>
    </lineage>
</organism>
<gene>
    <name evidence="2" type="ORF">PAXRUDRAFT_796041</name>
</gene>
<reference evidence="2 3" key="1">
    <citation type="submission" date="2014-04" db="EMBL/GenBank/DDBJ databases">
        <authorList>
            <consortium name="DOE Joint Genome Institute"/>
            <person name="Kuo A."/>
            <person name="Kohler A."/>
            <person name="Jargeat P."/>
            <person name="Nagy L.G."/>
            <person name="Floudas D."/>
            <person name="Copeland A."/>
            <person name="Barry K.W."/>
            <person name="Cichocki N."/>
            <person name="Veneault-Fourrey C."/>
            <person name="LaButti K."/>
            <person name="Lindquist E.A."/>
            <person name="Lipzen A."/>
            <person name="Lundell T."/>
            <person name="Morin E."/>
            <person name="Murat C."/>
            <person name="Sun H."/>
            <person name="Tunlid A."/>
            <person name="Henrissat B."/>
            <person name="Grigoriev I.V."/>
            <person name="Hibbett D.S."/>
            <person name="Martin F."/>
            <person name="Nordberg H.P."/>
            <person name="Cantor M.N."/>
            <person name="Hua S.X."/>
        </authorList>
    </citation>
    <scope>NUCLEOTIDE SEQUENCE [LARGE SCALE GENOMIC DNA]</scope>
    <source>
        <strain evidence="2 3">Ve08.2h10</strain>
    </source>
</reference>
<feature type="region of interest" description="Disordered" evidence="1">
    <location>
        <begin position="82"/>
        <end position="113"/>
    </location>
</feature>
<dbReference type="Proteomes" id="UP000054538">
    <property type="component" value="Unassembled WGS sequence"/>
</dbReference>
<dbReference type="InParanoid" id="A0A0D0BNF9"/>
<evidence type="ECO:0000256" key="1">
    <source>
        <dbReference type="SAM" id="MobiDB-lite"/>
    </source>
</evidence>
<dbReference type="HOGENOM" id="CLU_1763224_0_0_1"/>
<name>A0A0D0BNF9_9AGAM</name>
<protein>
    <submittedName>
        <fullName evidence="2">Uncharacterized protein</fullName>
    </submittedName>
</protein>
<evidence type="ECO:0000313" key="3">
    <source>
        <dbReference type="Proteomes" id="UP000054538"/>
    </source>
</evidence>
<accession>A0A0D0BNF9</accession>
<dbReference type="EMBL" id="KN830082">
    <property type="protein sequence ID" value="KIK73122.1"/>
    <property type="molecule type" value="Genomic_DNA"/>
</dbReference>
<sequence length="148" mass="15798">PTGIVPMPGSESPVLLQIINSPSKGLTFSPKNMLVNSQTRWEGLPGRLLLALAPWAACYGQKTQGTEWDLQEEFSGVEVASEVDLTDEESTDEEVNEEGRGEEGIDEANPNEGYEGCEVLCHAAAIETHQGAVERGPGPGIVMTDGCQ</sequence>
<feature type="compositionally biased region" description="Acidic residues" evidence="1">
    <location>
        <begin position="84"/>
        <end position="96"/>
    </location>
</feature>